<sequence length="450" mass="52202">MRKLVRNTAIALFLVVAATHPTSPVVPQASAAKEKEQDKRRVMPVTEVINRRLMEARVLIDPASELEEGEDESLLPDPDPRGAIELLNRIKDRKSLNPSERANVHYLLAFAYYSLEDIPNAVKSYEMILAQSPGIKIRFELTVLRSLYQIQMAEENFREALDYMDRWETLNLAPDLNLQFARSNAWFQLKNYRESLKYALLLEEMAIEQGKPVKELWWYVQVLDYTELKDIDNVIKVLEKLIVHYPKKRYWMHLAAMYSEKEMESQALSTYYAAYTQGLLEKESEYVMLAQRLLSAEVPFEASQILDEGFKEEIIEENEKNIKLLAMAYTMAQEHTKAIDAWSDATRFAEDGMIFYRLAHALQSEDRHREAVKAYDDALDAGGMDDESEIHFWKGNSLLQLNDYDAAIAAFRESRKGDNRTRRRTADQYIKYIRSEKQRIAALEEMTAGL</sequence>
<organism evidence="3 4">
    <name type="scientific">OM182 bacterium MED-G24</name>
    <dbReference type="NCBI Taxonomy" id="1986255"/>
    <lineage>
        <taxon>Bacteria</taxon>
        <taxon>Pseudomonadati</taxon>
        <taxon>Pseudomonadota</taxon>
        <taxon>Gammaproteobacteria</taxon>
        <taxon>OMG group</taxon>
        <taxon>OM182 clade</taxon>
    </lineage>
</organism>
<dbReference type="Pfam" id="PF13432">
    <property type="entry name" value="TPR_16"/>
    <property type="match status" value="1"/>
</dbReference>
<name>A0A2A5WIL1_9GAMM</name>
<feature type="signal peptide" evidence="2">
    <location>
        <begin position="1"/>
        <end position="18"/>
    </location>
</feature>
<proteinExistence type="predicted"/>
<feature type="chain" id="PRO_5012020542" description="Tetratricopeptide repeat protein" evidence="2">
    <location>
        <begin position="19"/>
        <end position="450"/>
    </location>
</feature>
<dbReference type="AlphaFoldDB" id="A0A2A5WIL1"/>
<accession>A0A2A5WIL1</accession>
<reference evidence="3 4" key="1">
    <citation type="submission" date="2017-08" db="EMBL/GenBank/DDBJ databases">
        <title>Fine stratification of microbial communities through a metagenomic profile of the photic zone.</title>
        <authorList>
            <person name="Haro-Moreno J.M."/>
            <person name="Lopez-Perez M."/>
            <person name="De La Torre J."/>
            <person name="Picazo A."/>
            <person name="Camacho A."/>
            <person name="Rodriguez-Valera F."/>
        </authorList>
    </citation>
    <scope>NUCLEOTIDE SEQUENCE [LARGE SCALE GENOMIC DNA]</scope>
    <source>
        <strain evidence="3">MED-G24</strain>
    </source>
</reference>
<dbReference type="Gene3D" id="1.25.40.10">
    <property type="entry name" value="Tetratricopeptide repeat domain"/>
    <property type="match status" value="2"/>
</dbReference>
<comment type="caution">
    <text evidence="3">The sequence shown here is derived from an EMBL/GenBank/DDBJ whole genome shotgun (WGS) entry which is preliminary data.</text>
</comment>
<dbReference type="Proteomes" id="UP000219327">
    <property type="component" value="Unassembled WGS sequence"/>
</dbReference>
<feature type="repeat" description="TPR" evidence="1">
    <location>
        <begin position="102"/>
        <end position="135"/>
    </location>
</feature>
<evidence type="ECO:0000256" key="1">
    <source>
        <dbReference type="PROSITE-ProRule" id="PRU00339"/>
    </source>
</evidence>
<dbReference type="InterPro" id="IPR011990">
    <property type="entry name" value="TPR-like_helical_dom_sf"/>
</dbReference>
<dbReference type="EMBL" id="NTKD01000070">
    <property type="protein sequence ID" value="PDH36329.1"/>
    <property type="molecule type" value="Genomic_DNA"/>
</dbReference>
<keyword evidence="2" id="KW-0732">Signal</keyword>
<evidence type="ECO:0008006" key="5">
    <source>
        <dbReference type="Google" id="ProtNLM"/>
    </source>
</evidence>
<gene>
    <name evidence="3" type="ORF">CNE99_09875</name>
</gene>
<dbReference type="SMART" id="SM00028">
    <property type="entry name" value="TPR"/>
    <property type="match status" value="3"/>
</dbReference>
<evidence type="ECO:0000313" key="3">
    <source>
        <dbReference type="EMBL" id="PDH36329.1"/>
    </source>
</evidence>
<evidence type="ECO:0000256" key="2">
    <source>
        <dbReference type="SAM" id="SignalP"/>
    </source>
</evidence>
<evidence type="ECO:0000313" key="4">
    <source>
        <dbReference type="Proteomes" id="UP000219327"/>
    </source>
</evidence>
<keyword evidence="1" id="KW-0802">TPR repeat</keyword>
<dbReference type="PROSITE" id="PS50005">
    <property type="entry name" value="TPR"/>
    <property type="match status" value="1"/>
</dbReference>
<protein>
    <recommendedName>
        <fullName evidence="5">Tetratricopeptide repeat protein</fullName>
    </recommendedName>
</protein>
<dbReference type="SUPFAM" id="SSF48452">
    <property type="entry name" value="TPR-like"/>
    <property type="match status" value="2"/>
</dbReference>
<dbReference type="InterPro" id="IPR019734">
    <property type="entry name" value="TPR_rpt"/>
</dbReference>